<accession>A0A369AX66</accession>
<dbReference type="OrthoDB" id="47652at2"/>
<keyword evidence="1" id="KW-0472">Membrane</keyword>
<dbReference type="EMBL" id="JAAVMB010000001">
    <property type="protein sequence ID" value="NKC66801.1"/>
    <property type="molecule type" value="Genomic_DNA"/>
</dbReference>
<proteinExistence type="predicted"/>
<keyword evidence="1" id="KW-1133">Transmembrane helix</keyword>
<dbReference type="AlphaFoldDB" id="A0A369AX66"/>
<sequence>MIIYQLLNLFLKVVSLYSFILMAYALMSWFPGAYDTKIGQFIIKISRPYLSLFDRFNLSFGPIDFTIIVAILVLNFASQGLAKLVLRIFFGF</sequence>
<dbReference type="GO" id="GO:0016020">
    <property type="term" value="C:membrane"/>
    <property type="evidence" value="ECO:0007669"/>
    <property type="project" value="InterPro"/>
</dbReference>
<keyword evidence="4" id="KW-1185">Reference proteome</keyword>
<dbReference type="InterPro" id="IPR003425">
    <property type="entry name" value="CCB3/YggT"/>
</dbReference>
<keyword evidence="1" id="KW-0812">Transmembrane</keyword>
<evidence type="ECO:0000256" key="1">
    <source>
        <dbReference type="SAM" id="Phobius"/>
    </source>
</evidence>
<evidence type="ECO:0000313" key="4">
    <source>
        <dbReference type="Proteomes" id="UP000288197"/>
    </source>
</evidence>
<evidence type="ECO:0000313" key="2">
    <source>
        <dbReference type="EMBL" id="NKC66801.1"/>
    </source>
</evidence>
<reference evidence="2 5" key="2">
    <citation type="submission" date="2020-03" db="EMBL/GenBank/DDBJ databases">
        <title>Bacterial samples isolated from urine from healthy bovine heifers (Gyr breed).</title>
        <authorList>
            <person name="Giannattasio-Ferraz S."/>
            <person name="Maskeri L."/>
            <person name="Penido A."/>
            <person name="Barbosa-Stancioli E.F."/>
            <person name="Putonti C."/>
        </authorList>
    </citation>
    <scope>NUCLEOTIDE SEQUENCE [LARGE SCALE GENOMIC DNA]</scope>
    <source>
        <strain evidence="2 5">UFMG-H7</strain>
    </source>
</reference>
<dbReference type="Proteomes" id="UP000521358">
    <property type="component" value="Unassembled WGS sequence"/>
</dbReference>
<organism evidence="3 4">
    <name type="scientific">Vagococcus fluvialis</name>
    <dbReference type="NCBI Taxonomy" id="2738"/>
    <lineage>
        <taxon>Bacteria</taxon>
        <taxon>Bacillati</taxon>
        <taxon>Bacillota</taxon>
        <taxon>Bacilli</taxon>
        <taxon>Lactobacillales</taxon>
        <taxon>Enterococcaceae</taxon>
        <taxon>Vagococcus</taxon>
    </lineage>
</organism>
<dbReference type="Pfam" id="PF02325">
    <property type="entry name" value="CCB3_YggT"/>
    <property type="match status" value="1"/>
</dbReference>
<name>A0A369AX66_9ENTE</name>
<dbReference type="EMBL" id="NGJX01000005">
    <property type="protein sequence ID" value="RSU02327.1"/>
    <property type="molecule type" value="Genomic_DNA"/>
</dbReference>
<protein>
    <submittedName>
        <fullName evidence="3">YggT family protein</fullName>
    </submittedName>
</protein>
<dbReference type="GeneID" id="63146403"/>
<dbReference type="Proteomes" id="UP000288197">
    <property type="component" value="Unassembled WGS sequence"/>
</dbReference>
<feature type="transmembrane region" description="Helical" evidence="1">
    <location>
        <begin position="9"/>
        <end position="30"/>
    </location>
</feature>
<reference evidence="3 4" key="1">
    <citation type="submission" date="2017-05" db="EMBL/GenBank/DDBJ databases">
        <title>Vagococcus spp. assemblies.</title>
        <authorList>
            <person name="Gulvik C.A."/>
        </authorList>
    </citation>
    <scope>NUCLEOTIDE SEQUENCE [LARGE SCALE GENOMIC DNA]</scope>
    <source>
        <strain evidence="3 4">NCFB 2497</strain>
    </source>
</reference>
<feature type="transmembrane region" description="Helical" evidence="1">
    <location>
        <begin position="56"/>
        <end position="77"/>
    </location>
</feature>
<dbReference type="RefSeq" id="WP_086341259.1">
    <property type="nucleotide sequence ID" value="NZ_CP081459.1"/>
</dbReference>
<evidence type="ECO:0000313" key="3">
    <source>
        <dbReference type="EMBL" id="RSU02327.1"/>
    </source>
</evidence>
<evidence type="ECO:0000313" key="5">
    <source>
        <dbReference type="Proteomes" id="UP000521358"/>
    </source>
</evidence>
<comment type="caution">
    <text evidence="3">The sequence shown here is derived from an EMBL/GenBank/DDBJ whole genome shotgun (WGS) entry which is preliminary data.</text>
</comment>
<gene>
    <name evidence="3" type="ORF">CBF32_07020</name>
    <name evidence="2" type="ORF">HED35_01745</name>
</gene>